<dbReference type="InterPro" id="IPR023214">
    <property type="entry name" value="HAD_sf"/>
</dbReference>
<dbReference type="PANTHER" id="PTHR10788">
    <property type="entry name" value="TREHALOSE-6-PHOSPHATE SYNTHASE"/>
    <property type="match status" value="1"/>
</dbReference>
<dbReference type="InterPro" id="IPR036412">
    <property type="entry name" value="HAD-like_sf"/>
</dbReference>
<dbReference type="InterPro" id="IPR006379">
    <property type="entry name" value="HAD-SF_hydro_IIB"/>
</dbReference>
<dbReference type="NCBIfam" id="TIGR00685">
    <property type="entry name" value="T6PP"/>
    <property type="match status" value="1"/>
</dbReference>
<dbReference type="RefSeq" id="WP_321398674.1">
    <property type="nucleotide sequence ID" value="NZ_CP139487.1"/>
</dbReference>
<dbReference type="NCBIfam" id="NF011071">
    <property type="entry name" value="PRK14501.1"/>
    <property type="match status" value="1"/>
</dbReference>
<name>A0AAX4HT46_9BACT</name>
<accession>A0AAX4HT46</accession>
<dbReference type="SUPFAM" id="SSF56784">
    <property type="entry name" value="HAD-like"/>
    <property type="match status" value="1"/>
</dbReference>
<evidence type="ECO:0000256" key="2">
    <source>
        <dbReference type="ARBA" id="ARBA00008799"/>
    </source>
</evidence>
<dbReference type="Gene3D" id="3.40.50.2000">
    <property type="entry name" value="Glycogen Phosphorylase B"/>
    <property type="match status" value="2"/>
</dbReference>
<dbReference type="Proteomes" id="UP001324634">
    <property type="component" value="Chromosome"/>
</dbReference>
<dbReference type="FunFam" id="3.40.50.1000:FF:000052">
    <property type="entry name" value="Alpha,alpha-trehalose-phosphate synthase [UDP-forming] 6"/>
    <property type="match status" value="1"/>
</dbReference>
<comment type="similarity">
    <text evidence="2">Belongs to the glycosyltransferase 20 family.</text>
</comment>
<dbReference type="Gene3D" id="3.40.50.1000">
    <property type="entry name" value="HAD superfamily/HAD-like"/>
    <property type="match status" value="1"/>
</dbReference>
<dbReference type="GO" id="GO:0005829">
    <property type="term" value="C:cytosol"/>
    <property type="evidence" value="ECO:0007669"/>
    <property type="project" value="TreeGrafter"/>
</dbReference>
<evidence type="ECO:0000313" key="3">
    <source>
        <dbReference type="EMBL" id="WPU66452.1"/>
    </source>
</evidence>
<dbReference type="GO" id="GO:0004805">
    <property type="term" value="F:trehalose-phosphatase activity"/>
    <property type="evidence" value="ECO:0007669"/>
    <property type="project" value="TreeGrafter"/>
</dbReference>
<dbReference type="CDD" id="cd03788">
    <property type="entry name" value="GT20_TPS"/>
    <property type="match status" value="1"/>
</dbReference>
<proteinExistence type="inferred from homology"/>
<keyword evidence="4" id="KW-1185">Reference proteome</keyword>
<dbReference type="Pfam" id="PF00982">
    <property type="entry name" value="Glyco_transf_20"/>
    <property type="match status" value="1"/>
</dbReference>
<dbReference type="GO" id="GO:0003825">
    <property type="term" value="F:alpha,alpha-trehalose-phosphate synthase (UDP-forming) activity"/>
    <property type="evidence" value="ECO:0007669"/>
    <property type="project" value="TreeGrafter"/>
</dbReference>
<gene>
    <name evidence="3" type="ORF">SOO65_06805</name>
</gene>
<dbReference type="CDD" id="cd01627">
    <property type="entry name" value="HAD_TPP"/>
    <property type="match status" value="1"/>
</dbReference>
<organism evidence="3 4">
    <name type="scientific">Peredibacter starrii</name>
    <dbReference type="NCBI Taxonomy" id="28202"/>
    <lineage>
        <taxon>Bacteria</taxon>
        <taxon>Pseudomonadati</taxon>
        <taxon>Bdellovibrionota</taxon>
        <taxon>Bacteriovoracia</taxon>
        <taxon>Bacteriovoracales</taxon>
        <taxon>Bacteriovoracaceae</taxon>
        <taxon>Peredibacter</taxon>
    </lineage>
</organism>
<dbReference type="PANTHER" id="PTHR10788:SF106">
    <property type="entry name" value="BCDNA.GH08860"/>
    <property type="match status" value="1"/>
</dbReference>
<dbReference type="GO" id="GO:0005992">
    <property type="term" value="P:trehalose biosynthetic process"/>
    <property type="evidence" value="ECO:0007669"/>
    <property type="project" value="InterPro"/>
</dbReference>
<dbReference type="InterPro" id="IPR001830">
    <property type="entry name" value="Glyco_trans_20"/>
</dbReference>
<protein>
    <submittedName>
        <fullName evidence="3">Bifunctional alpha,alpha-trehalose-phosphate synthase (UDP-forming)/trehalose-phosphatase</fullName>
    </submittedName>
</protein>
<dbReference type="SUPFAM" id="SSF53756">
    <property type="entry name" value="UDP-Glycosyltransferase/glycogen phosphorylase"/>
    <property type="match status" value="1"/>
</dbReference>
<dbReference type="EMBL" id="CP139487">
    <property type="protein sequence ID" value="WPU66452.1"/>
    <property type="molecule type" value="Genomic_DNA"/>
</dbReference>
<dbReference type="AlphaFoldDB" id="A0AAX4HT46"/>
<dbReference type="NCBIfam" id="TIGR01484">
    <property type="entry name" value="HAD-SF-IIB"/>
    <property type="match status" value="1"/>
</dbReference>
<comment type="similarity">
    <text evidence="1">In the C-terminal section; belongs to the trehalose phosphatase family.</text>
</comment>
<reference evidence="3 4" key="1">
    <citation type="submission" date="2023-11" db="EMBL/GenBank/DDBJ databases">
        <title>Peredibacter starrii A3.12.</title>
        <authorList>
            <person name="Mitchell R.J."/>
        </authorList>
    </citation>
    <scope>NUCLEOTIDE SEQUENCE [LARGE SCALE GENOMIC DNA]</scope>
    <source>
        <strain evidence="3 4">A3.12</strain>
    </source>
</reference>
<sequence length="729" mass="84109">MSRCLLVSNRLPVAFNSTLNIFTPSSGGLVSAIKGLDSSKVGFDFEWMGIMTDDVDVEKINSLRTTPVGNLPSHPIIVPKKKYDLYYNEYSNNVLWPLLHYERSMVHNSQDGWEAYKEVNQLVADAIVQEARDDDTIWVHDFQLFLVPGLVKDKRPNLKLGFFLHIPFPSSEIFRELPQRKEIISSLIRCDLVGFHDLSYLNHFRSSVQRVLGEIPSNDRMWGVYPISIDSQHFLDLRNKPETLEFIHKYKENKKEMKWILGVDRLDYIKGLLLKLQTFKEFLKRFPEERGKVQLVQIVIPSRTEVPEYQDLKQQIEQLVSSINGQYGTPAYTPIHYLYHSVSEAELSALYQLSEVLHIGSRRDGMNLVSLEYIMSQTEEEPGVVLLSEFTGAHSTLSYAVSINPWNIKDTVIKLREALHHPLSKRKEEIGAMRDFLTHYNSSDWAKVFLRDLVREPVVTDTTLTLPSDGKFKWMNDLEGKKILFFCDLDGTLAPISSYPKDVRLNGKTIELLQMISEKKNCEFVVVSGRDKEFLEEQFIDNDFEFPLAACHGAYSYSPQDKVWHNQIPGDTTKWKESVKDILELYTQRTPGSFIEDKGHGMTWHYRNSPREFADFLANKLFFELEASLTNQPVQVIRGKKVIEVKSIHANKGFFVQQWMQNQSVKPDVVVAIGDDSTDEDMFHVIQDRKDISPFCIKVGQEKTQAHYFIREQNSVNLFLQNFLNSVGN</sequence>
<dbReference type="InterPro" id="IPR003337">
    <property type="entry name" value="Trehalose_PPase"/>
</dbReference>
<evidence type="ECO:0000313" key="4">
    <source>
        <dbReference type="Proteomes" id="UP001324634"/>
    </source>
</evidence>
<dbReference type="Gene3D" id="3.30.70.1020">
    <property type="entry name" value="Trehalose-6-phosphate phosphatase related protein, domain 2"/>
    <property type="match status" value="1"/>
</dbReference>
<evidence type="ECO:0000256" key="1">
    <source>
        <dbReference type="ARBA" id="ARBA00006330"/>
    </source>
</evidence>
<dbReference type="KEGG" id="psti:SOO65_06805"/>
<dbReference type="Pfam" id="PF02358">
    <property type="entry name" value="Trehalose_PPase"/>
    <property type="match status" value="1"/>
</dbReference>